<dbReference type="PROSITE" id="PS50005">
    <property type="entry name" value="TPR"/>
    <property type="match status" value="1"/>
</dbReference>
<dbReference type="PANTHER" id="PTHR45586:SF1">
    <property type="entry name" value="LIPOPOLYSACCHARIDE ASSEMBLY PROTEIN B"/>
    <property type="match status" value="1"/>
</dbReference>
<gene>
    <name evidence="4" type="ORF">NIES2135_03910</name>
</gene>
<name>A0A1Z4J9X3_LEPBY</name>
<sequence length="657" mass="74311">MAKKQKPQSSKSSKGFGTKNLAPELQKAIGLAAREKWAEARDILERLSEDYPNNTEILLMLSNCCYEMQDMLAFQRVSERLVELEPNNADAAFALGQTYLTNSHFLLALQTLQSAIARWSDYPNAEEINEIISKIESQVDELLGEAGLVGEAGFEIAILHERGQAALEVGDYARARQLEEQVLERKPDFVAASNNLSLIEFLQDNLEGAIAVCTQVLETQPNNIHALSNLVRYYCLIGKLDEAQQIGDRLKASQASAWDAWTKKMEGLSFLGDDQSVVEVFQQAEKEGDPEIASAMFFHLAGVAFARLGQSSEARKHWKKALEVSPGFELARSNLDNLNRMTGEPAWAFPFSHWFTPIALKAVEKAMRSGQSSEKAFQKSMQICLQDHPEIKAVIPILFDRGDPAGRHLAFVIASNLATPEFLEMLKDFALSQQGSDSMRHEAAIQVAEAGLLPTENVRMWLQGEWREISLISYEFYDESPYKRSKKANDLMRSALNKLRFEDKAEAEEAEQLLRQVLELYPDSPDVLNNIAASYDIQERTEDMLALIQEIIDRFPNYVPARASMAQYHLHNKNIEAADTLLKPMISRKRWHIDDFATFSNSYLQLLLAQKETKAAQLWLNLWAGVEPDRIDVQQWQRRLAPSSFLDDLDPVTRLKR</sequence>
<dbReference type="PANTHER" id="PTHR45586">
    <property type="entry name" value="TPR REPEAT-CONTAINING PROTEIN PA4667"/>
    <property type="match status" value="1"/>
</dbReference>
<dbReference type="InterPro" id="IPR011990">
    <property type="entry name" value="TPR-like_helical_dom_sf"/>
</dbReference>
<organism evidence="4 5">
    <name type="scientific">Leptolyngbya boryana NIES-2135</name>
    <dbReference type="NCBI Taxonomy" id="1973484"/>
    <lineage>
        <taxon>Bacteria</taxon>
        <taxon>Bacillati</taxon>
        <taxon>Cyanobacteriota</taxon>
        <taxon>Cyanophyceae</taxon>
        <taxon>Leptolyngbyales</taxon>
        <taxon>Leptolyngbyaceae</taxon>
        <taxon>Leptolyngbya group</taxon>
        <taxon>Leptolyngbya</taxon>
    </lineage>
</organism>
<dbReference type="Gene3D" id="1.25.40.10">
    <property type="entry name" value="Tetratricopeptide repeat domain"/>
    <property type="match status" value="3"/>
</dbReference>
<keyword evidence="1" id="KW-0677">Repeat</keyword>
<proteinExistence type="predicted"/>
<dbReference type="SUPFAM" id="SSF48452">
    <property type="entry name" value="TPR-like"/>
    <property type="match status" value="2"/>
</dbReference>
<evidence type="ECO:0000256" key="2">
    <source>
        <dbReference type="ARBA" id="ARBA00022803"/>
    </source>
</evidence>
<evidence type="ECO:0000313" key="4">
    <source>
        <dbReference type="EMBL" id="BAY53585.1"/>
    </source>
</evidence>
<evidence type="ECO:0000256" key="3">
    <source>
        <dbReference type="PROSITE-ProRule" id="PRU00339"/>
    </source>
</evidence>
<dbReference type="InterPro" id="IPR051012">
    <property type="entry name" value="CellSynth/LPSAsmb/PSIAsmb"/>
</dbReference>
<feature type="repeat" description="TPR" evidence="3">
    <location>
        <begin position="295"/>
        <end position="328"/>
    </location>
</feature>
<dbReference type="AlphaFoldDB" id="A0A1Z4J9X3"/>
<dbReference type="Pfam" id="PF13432">
    <property type="entry name" value="TPR_16"/>
    <property type="match status" value="1"/>
</dbReference>
<keyword evidence="5" id="KW-1185">Reference proteome</keyword>
<dbReference type="InterPro" id="IPR019734">
    <property type="entry name" value="TPR_rpt"/>
</dbReference>
<dbReference type="Proteomes" id="UP000217895">
    <property type="component" value="Chromosome"/>
</dbReference>
<reference evidence="4 5" key="1">
    <citation type="submission" date="2017-06" db="EMBL/GenBank/DDBJ databases">
        <title>Genome sequencing of cyanobaciteial culture collection at National Institute for Environmental Studies (NIES).</title>
        <authorList>
            <person name="Hirose Y."/>
            <person name="Shimura Y."/>
            <person name="Fujisawa T."/>
            <person name="Nakamura Y."/>
            <person name="Kawachi M."/>
        </authorList>
    </citation>
    <scope>NUCLEOTIDE SEQUENCE [LARGE SCALE GENOMIC DNA]</scope>
    <source>
        <strain evidence="4 5">NIES-2135</strain>
    </source>
</reference>
<evidence type="ECO:0000313" key="5">
    <source>
        <dbReference type="Proteomes" id="UP000217895"/>
    </source>
</evidence>
<evidence type="ECO:0008006" key="6">
    <source>
        <dbReference type="Google" id="ProtNLM"/>
    </source>
</evidence>
<keyword evidence="2 3" id="KW-0802">TPR repeat</keyword>
<evidence type="ECO:0000256" key="1">
    <source>
        <dbReference type="ARBA" id="ARBA00022737"/>
    </source>
</evidence>
<dbReference type="SMART" id="SM00028">
    <property type="entry name" value="TPR"/>
    <property type="match status" value="5"/>
</dbReference>
<protein>
    <recommendedName>
        <fullName evidence="6">Tetratricopeptide repeat protein</fullName>
    </recommendedName>
</protein>
<dbReference type="EMBL" id="AP018203">
    <property type="protein sequence ID" value="BAY53585.1"/>
    <property type="molecule type" value="Genomic_DNA"/>
</dbReference>
<accession>A0A1Z4J9X3</accession>
<dbReference type="Pfam" id="PF13174">
    <property type="entry name" value="TPR_6"/>
    <property type="match status" value="1"/>
</dbReference>